<protein>
    <recommendedName>
        <fullName evidence="1">Aminopeptidase N-like N-terminal domain-containing protein</fullName>
    </recommendedName>
</protein>
<dbReference type="GO" id="GO:0008270">
    <property type="term" value="F:zinc ion binding"/>
    <property type="evidence" value="ECO:0007669"/>
    <property type="project" value="TreeGrafter"/>
</dbReference>
<proteinExistence type="predicted"/>
<evidence type="ECO:0000313" key="2">
    <source>
        <dbReference type="EMBL" id="EPB77392.1"/>
    </source>
</evidence>
<keyword evidence="3" id="KW-1185">Reference proteome</keyword>
<gene>
    <name evidence="2" type="ORF">ANCCEY_03545</name>
</gene>
<dbReference type="GO" id="GO:0042277">
    <property type="term" value="F:peptide binding"/>
    <property type="evidence" value="ECO:0007669"/>
    <property type="project" value="TreeGrafter"/>
</dbReference>
<dbReference type="InterPro" id="IPR045357">
    <property type="entry name" value="Aminopeptidase_N-like_N"/>
</dbReference>
<evidence type="ECO:0000313" key="3">
    <source>
        <dbReference type="Proteomes" id="UP000054495"/>
    </source>
</evidence>
<dbReference type="Gene3D" id="2.60.40.1730">
    <property type="entry name" value="tricorn interacting facor f3 domain"/>
    <property type="match status" value="1"/>
</dbReference>
<dbReference type="SUPFAM" id="SSF63737">
    <property type="entry name" value="Leukotriene A4 hydrolase N-terminal domain"/>
    <property type="match status" value="1"/>
</dbReference>
<reference evidence="2 3" key="1">
    <citation type="submission" date="2013-05" db="EMBL/GenBank/DDBJ databases">
        <title>Draft genome of the parasitic nematode Anyclostoma ceylanicum.</title>
        <authorList>
            <person name="Mitreva M."/>
        </authorList>
    </citation>
    <scope>NUCLEOTIDE SEQUENCE [LARGE SCALE GENOMIC DNA]</scope>
</reference>
<dbReference type="GO" id="GO:0006508">
    <property type="term" value="P:proteolysis"/>
    <property type="evidence" value="ECO:0007669"/>
    <property type="project" value="TreeGrafter"/>
</dbReference>
<dbReference type="EMBL" id="KE124838">
    <property type="protein sequence ID" value="EPB77392.1"/>
    <property type="molecule type" value="Genomic_DNA"/>
</dbReference>
<feature type="domain" description="Aminopeptidase N-like N-terminal" evidence="1">
    <location>
        <begin position="1"/>
        <end position="100"/>
    </location>
</feature>
<name>A0A0D6MB41_9BILA</name>
<dbReference type="GO" id="GO:0005737">
    <property type="term" value="C:cytoplasm"/>
    <property type="evidence" value="ECO:0007669"/>
    <property type="project" value="TreeGrafter"/>
</dbReference>
<dbReference type="InterPro" id="IPR050344">
    <property type="entry name" value="Peptidase_M1_aminopeptidases"/>
</dbReference>
<dbReference type="Pfam" id="PF17900">
    <property type="entry name" value="Peptidase_M1_N"/>
    <property type="match status" value="1"/>
</dbReference>
<dbReference type="GO" id="GO:0043171">
    <property type="term" value="P:peptide catabolic process"/>
    <property type="evidence" value="ECO:0007669"/>
    <property type="project" value="TreeGrafter"/>
</dbReference>
<dbReference type="InterPro" id="IPR042097">
    <property type="entry name" value="Aminopeptidase_N-like_N_sf"/>
</dbReference>
<dbReference type="AlphaFoldDB" id="A0A0D6MB41"/>
<organism evidence="2 3">
    <name type="scientific">Ancylostoma ceylanicum</name>
    <dbReference type="NCBI Taxonomy" id="53326"/>
    <lineage>
        <taxon>Eukaryota</taxon>
        <taxon>Metazoa</taxon>
        <taxon>Ecdysozoa</taxon>
        <taxon>Nematoda</taxon>
        <taxon>Chromadorea</taxon>
        <taxon>Rhabditida</taxon>
        <taxon>Rhabditina</taxon>
        <taxon>Rhabditomorpha</taxon>
        <taxon>Strongyloidea</taxon>
        <taxon>Ancylostomatidae</taxon>
        <taxon>Ancylostomatinae</taxon>
        <taxon>Ancylostoma</taxon>
    </lineage>
</organism>
<dbReference type="PANTHER" id="PTHR11533">
    <property type="entry name" value="PROTEASE M1 ZINC METALLOPROTEASE"/>
    <property type="match status" value="1"/>
</dbReference>
<evidence type="ECO:0000259" key="1">
    <source>
        <dbReference type="Pfam" id="PF17900"/>
    </source>
</evidence>
<dbReference type="GO" id="GO:0005615">
    <property type="term" value="C:extracellular space"/>
    <property type="evidence" value="ECO:0007669"/>
    <property type="project" value="TreeGrafter"/>
</dbReference>
<dbReference type="GO" id="GO:0016020">
    <property type="term" value="C:membrane"/>
    <property type="evidence" value="ECO:0007669"/>
    <property type="project" value="TreeGrafter"/>
</dbReference>
<dbReference type="GO" id="GO:0070006">
    <property type="term" value="F:metalloaminopeptidase activity"/>
    <property type="evidence" value="ECO:0007669"/>
    <property type="project" value="TreeGrafter"/>
</dbReference>
<sequence length="104" mass="11964">MTFDGMVTMSVIVKKTISEFTLNALNLNITSLELRDLLQRPVAVKETKMYNKIHQFTIVLTEPQRAGTVLRLSMKYTGLINSYFDGGLYYTHYMDLKGELQCFT</sequence>
<dbReference type="Proteomes" id="UP000054495">
    <property type="component" value="Unassembled WGS sequence"/>
</dbReference>
<accession>A0A0D6MB41</accession>
<dbReference type="PANTHER" id="PTHR11533:SF293">
    <property type="entry name" value="AMINOPEPTIDASE-2-RELATED"/>
    <property type="match status" value="1"/>
</dbReference>